<dbReference type="Proteomes" id="UP000663881">
    <property type="component" value="Unassembled WGS sequence"/>
</dbReference>
<feature type="domain" description="CCDC93 N-terminal" evidence="1">
    <location>
        <begin position="2"/>
        <end position="44"/>
    </location>
</feature>
<reference evidence="2" key="1">
    <citation type="submission" date="2021-02" db="EMBL/GenBank/DDBJ databases">
        <authorList>
            <person name="Nowell W R."/>
        </authorList>
    </citation>
    <scope>NUCLEOTIDE SEQUENCE</scope>
</reference>
<dbReference type="PANTHER" id="PTHR16441">
    <property type="entry name" value="FIDIPIDINE"/>
    <property type="match status" value="1"/>
</dbReference>
<dbReference type="PANTHER" id="PTHR16441:SF0">
    <property type="entry name" value="COILED-COIL DOMAIN-CONTAINING PROTEIN 93"/>
    <property type="match status" value="1"/>
</dbReference>
<evidence type="ECO:0000313" key="2">
    <source>
        <dbReference type="EMBL" id="CAF4323218.1"/>
    </source>
</evidence>
<accession>A0A820JDM1</accession>
<comment type="caution">
    <text evidence="2">The sequence shown here is derived from an EMBL/GenBank/DDBJ whole genome shotgun (WGS) entry which is preliminary data.</text>
</comment>
<dbReference type="EMBL" id="CAJOAY010018662">
    <property type="protein sequence ID" value="CAF4323218.1"/>
    <property type="molecule type" value="Genomic_DNA"/>
</dbReference>
<dbReference type="GO" id="GO:0006893">
    <property type="term" value="P:Golgi to plasma membrane transport"/>
    <property type="evidence" value="ECO:0007669"/>
    <property type="project" value="TreeGrafter"/>
</dbReference>
<feature type="non-terminal residue" evidence="2">
    <location>
        <position position="193"/>
    </location>
</feature>
<dbReference type="InterPro" id="IPR048747">
    <property type="entry name" value="CCDC93_N"/>
</dbReference>
<dbReference type="InterPro" id="IPR039116">
    <property type="entry name" value="CCDC93"/>
</dbReference>
<protein>
    <recommendedName>
        <fullName evidence="1">CCDC93 N-terminal domain-containing protein</fullName>
    </recommendedName>
</protein>
<feature type="non-terminal residue" evidence="2">
    <location>
        <position position="1"/>
    </location>
</feature>
<evidence type="ECO:0000313" key="3">
    <source>
        <dbReference type="Proteomes" id="UP000663881"/>
    </source>
</evidence>
<evidence type="ECO:0000259" key="1">
    <source>
        <dbReference type="Pfam" id="PF21673"/>
    </source>
</evidence>
<gene>
    <name evidence="2" type="ORF">OKA104_LOCUS47363</name>
</gene>
<proteinExistence type="predicted"/>
<dbReference type="AlphaFoldDB" id="A0A820JDM1"/>
<dbReference type="Pfam" id="PF21673">
    <property type="entry name" value="CCDC93_N"/>
    <property type="match status" value="1"/>
</dbReference>
<sequence>ALTERIVLVLSRMKCPHGIEPFQIQGGDFIHIFPVIQWLVKRVFERRAEIGDFNRAYTLNQYNKRFGELTDEIKSTSVKENVEDIRARHQPKRRFRCLDKKKKRFNNADERRKRIHSTLVEFGQMHQLLDTSDGSEKPQQDVDALIKNMVNEKSKITTQIVNSLVNQQQDALRGIIEDFEEKEKARLEEAVLS</sequence>
<organism evidence="2 3">
    <name type="scientific">Adineta steineri</name>
    <dbReference type="NCBI Taxonomy" id="433720"/>
    <lineage>
        <taxon>Eukaryota</taxon>
        <taxon>Metazoa</taxon>
        <taxon>Spiralia</taxon>
        <taxon>Gnathifera</taxon>
        <taxon>Rotifera</taxon>
        <taxon>Eurotatoria</taxon>
        <taxon>Bdelloidea</taxon>
        <taxon>Adinetida</taxon>
        <taxon>Adinetidae</taxon>
        <taxon>Adineta</taxon>
    </lineage>
</organism>
<name>A0A820JDM1_9BILA</name>